<dbReference type="EMBL" id="NKCI01000333">
    <property type="protein sequence ID" value="RSL43188.1"/>
    <property type="molecule type" value="Genomic_DNA"/>
</dbReference>
<feature type="region of interest" description="Disordered" evidence="1">
    <location>
        <begin position="1"/>
        <end position="46"/>
    </location>
</feature>
<accession>A0A428NQX1</accession>
<dbReference type="OrthoDB" id="5103044at2759"/>
<sequence>MGNRQTTNQKKADDGKVATQPQENVGKVDQPVPPEEKVTEEKMETSREAIAQDIMEKVKEIDDRISEINERIHMHKLRAKYAEDLRDRLSEAKRPIVEMVKDLPGPESNQLGSEVILFVRLCTFMSNTQDIRVEADQFLGR</sequence>
<reference evidence="2 3" key="1">
    <citation type="submission" date="2017-06" db="EMBL/GenBank/DDBJ databases">
        <title>Comparative genomic analysis of Ambrosia Fusariam Clade fungi.</title>
        <authorList>
            <person name="Stajich J.E."/>
            <person name="Carrillo J."/>
            <person name="Kijimoto T."/>
            <person name="Eskalen A."/>
            <person name="O'Donnell K."/>
            <person name="Kasson M."/>
        </authorList>
    </citation>
    <scope>NUCLEOTIDE SEQUENCE [LARGE SCALE GENOMIC DNA]</scope>
    <source>
        <strain evidence="2 3">NRRL62584</strain>
    </source>
</reference>
<name>A0A428NQX1_9HYPO</name>
<comment type="caution">
    <text evidence="2">The sequence shown here is derived from an EMBL/GenBank/DDBJ whole genome shotgun (WGS) entry which is preliminary data.</text>
</comment>
<gene>
    <name evidence="2" type="ORF">CEP54_015190</name>
</gene>
<evidence type="ECO:0000313" key="2">
    <source>
        <dbReference type="EMBL" id="RSL43188.1"/>
    </source>
</evidence>
<evidence type="ECO:0000313" key="3">
    <source>
        <dbReference type="Proteomes" id="UP000288168"/>
    </source>
</evidence>
<proteinExistence type="predicted"/>
<evidence type="ECO:0000256" key="1">
    <source>
        <dbReference type="SAM" id="MobiDB-lite"/>
    </source>
</evidence>
<feature type="compositionally biased region" description="Basic and acidic residues" evidence="1">
    <location>
        <begin position="34"/>
        <end position="46"/>
    </location>
</feature>
<dbReference type="Proteomes" id="UP000288168">
    <property type="component" value="Unassembled WGS sequence"/>
</dbReference>
<keyword evidence="3" id="KW-1185">Reference proteome</keyword>
<dbReference type="AlphaFoldDB" id="A0A428NQX1"/>
<protein>
    <submittedName>
        <fullName evidence="2">Uncharacterized protein</fullName>
    </submittedName>
</protein>
<organism evidence="2 3">
    <name type="scientific">Fusarium duplospermum</name>
    <dbReference type="NCBI Taxonomy" id="1325734"/>
    <lineage>
        <taxon>Eukaryota</taxon>
        <taxon>Fungi</taxon>
        <taxon>Dikarya</taxon>
        <taxon>Ascomycota</taxon>
        <taxon>Pezizomycotina</taxon>
        <taxon>Sordariomycetes</taxon>
        <taxon>Hypocreomycetidae</taxon>
        <taxon>Hypocreales</taxon>
        <taxon>Nectriaceae</taxon>
        <taxon>Fusarium</taxon>
        <taxon>Fusarium solani species complex</taxon>
    </lineage>
</organism>